<dbReference type="PANTHER" id="PTHR30250:SF11">
    <property type="entry name" value="O-ANTIGEN TRANSPORTER-RELATED"/>
    <property type="match status" value="1"/>
</dbReference>
<dbReference type="AlphaFoldDB" id="A0A6N2X8C0"/>
<dbReference type="GO" id="GO:0005886">
    <property type="term" value="C:plasma membrane"/>
    <property type="evidence" value="ECO:0007669"/>
    <property type="project" value="UniProtKB-SubCell"/>
</dbReference>
<organism evidence="7">
    <name type="scientific">Enterocloster bolteae</name>
    <dbReference type="NCBI Taxonomy" id="208479"/>
    <lineage>
        <taxon>Bacteria</taxon>
        <taxon>Bacillati</taxon>
        <taxon>Bacillota</taxon>
        <taxon>Clostridia</taxon>
        <taxon>Lachnospirales</taxon>
        <taxon>Lachnospiraceae</taxon>
        <taxon>Enterocloster</taxon>
    </lineage>
</organism>
<evidence type="ECO:0000256" key="6">
    <source>
        <dbReference type="SAM" id="Phobius"/>
    </source>
</evidence>
<dbReference type="InterPro" id="IPR050833">
    <property type="entry name" value="Poly_Biosynth_Transport"/>
</dbReference>
<feature type="transmembrane region" description="Helical" evidence="6">
    <location>
        <begin position="296"/>
        <end position="320"/>
    </location>
</feature>
<evidence type="ECO:0000256" key="5">
    <source>
        <dbReference type="ARBA" id="ARBA00023136"/>
    </source>
</evidence>
<evidence type="ECO:0000256" key="3">
    <source>
        <dbReference type="ARBA" id="ARBA00022692"/>
    </source>
</evidence>
<evidence type="ECO:0000256" key="1">
    <source>
        <dbReference type="ARBA" id="ARBA00004651"/>
    </source>
</evidence>
<comment type="subcellular location">
    <subcellularLocation>
        <location evidence="1">Cell membrane</location>
        <topology evidence="1">Multi-pass membrane protein</topology>
    </subcellularLocation>
</comment>
<dbReference type="PANTHER" id="PTHR30250">
    <property type="entry name" value="PST FAMILY PREDICTED COLANIC ACID TRANSPORTER"/>
    <property type="match status" value="1"/>
</dbReference>
<gene>
    <name evidence="7" type="primary">rfbX</name>
    <name evidence="7" type="ORF">CBLFYP116_04563</name>
</gene>
<feature type="transmembrane region" description="Helical" evidence="6">
    <location>
        <begin position="148"/>
        <end position="166"/>
    </location>
</feature>
<keyword evidence="4 6" id="KW-1133">Transmembrane helix</keyword>
<dbReference type="CDD" id="cd13128">
    <property type="entry name" value="MATE_Wzx_like"/>
    <property type="match status" value="1"/>
</dbReference>
<keyword evidence="3 6" id="KW-0812">Transmembrane</keyword>
<dbReference type="InterPro" id="IPR002797">
    <property type="entry name" value="Polysacc_synth"/>
</dbReference>
<feature type="transmembrane region" description="Helical" evidence="6">
    <location>
        <begin position="54"/>
        <end position="70"/>
    </location>
</feature>
<name>A0A6N2X8C0_9FIRM</name>
<feature type="transmembrane region" description="Helical" evidence="6">
    <location>
        <begin position="360"/>
        <end position="380"/>
    </location>
</feature>
<dbReference type="GeneID" id="23113687"/>
<dbReference type="Pfam" id="PF01943">
    <property type="entry name" value="Polysacc_synt"/>
    <property type="match status" value="1"/>
</dbReference>
<evidence type="ECO:0000256" key="4">
    <source>
        <dbReference type="ARBA" id="ARBA00022989"/>
    </source>
</evidence>
<feature type="transmembrane region" description="Helical" evidence="6">
    <location>
        <begin position="386"/>
        <end position="408"/>
    </location>
</feature>
<sequence>MSESTGLKNHLIKNYIYNAVYQIFAVIAPLITTPYISRVLGATGIGIFGYTDSIAKYFILFGTLGSNLYGQREIAYVQDDIKKRTIVFKEIITFRFLTVFIVGIVYMATFCRTGRYKHVFLILALEVFASAFDVSWFFQGIQDFKKAVMRNIIIKSLSICFVFLFVKSNQDVNIYALCYVLPVLISNLSLWAYLPKYLIHVERNKFITLKHMIPLITLFIPQIATEVYTVLDKTMLGILASDINQVGYYEQSSKMIKVLVYFITALGIVMLPQMSKLFVEGRTAEIQKNIKQSFQFIFFLGFPLMFGIIGIAANFVPWFYGEGYTPVILLISAISPIIVIIGISNVIGKQYLLPTRHQKTYTISVILGAIVNCILNLLLIPIFNALGASIATVTAELSVTIIQIWFVRKDIPIFSYLKEAIRYLCVGMFMFVIIFCVGIITPSGVVGIIVQSCIGMLIYFSVLALIKDDMLKRGFNIISGLLFMHR</sequence>
<feature type="transmembrane region" description="Helical" evidence="6">
    <location>
        <begin position="172"/>
        <end position="194"/>
    </location>
</feature>
<feature type="transmembrane region" description="Helical" evidence="6">
    <location>
        <begin position="206"/>
        <end position="224"/>
    </location>
</feature>
<keyword evidence="2" id="KW-1003">Cell membrane</keyword>
<feature type="transmembrane region" description="Helical" evidence="6">
    <location>
        <begin position="21"/>
        <end position="48"/>
    </location>
</feature>
<evidence type="ECO:0000313" key="7">
    <source>
        <dbReference type="EMBL" id="VYT50343.1"/>
    </source>
</evidence>
<dbReference type="RefSeq" id="WP_002572102.1">
    <property type="nucleotide sequence ID" value="NZ_BAABZS010000001.1"/>
</dbReference>
<evidence type="ECO:0000256" key="2">
    <source>
        <dbReference type="ARBA" id="ARBA00022475"/>
    </source>
</evidence>
<feature type="transmembrane region" description="Helical" evidence="6">
    <location>
        <begin position="446"/>
        <end position="466"/>
    </location>
</feature>
<accession>A0A6N2X8C0</accession>
<keyword evidence="5 6" id="KW-0472">Membrane</keyword>
<feature type="transmembrane region" description="Helical" evidence="6">
    <location>
        <begin position="420"/>
        <end position="440"/>
    </location>
</feature>
<protein>
    <submittedName>
        <fullName evidence="7">O-antigen transporter</fullName>
    </submittedName>
</protein>
<feature type="transmembrane region" description="Helical" evidence="6">
    <location>
        <begin position="258"/>
        <end position="275"/>
    </location>
</feature>
<reference evidence="7" key="1">
    <citation type="submission" date="2019-11" db="EMBL/GenBank/DDBJ databases">
        <authorList>
            <person name="Feng L."/>
        </authorList>
    </citation>
    <scope>NUCLEOTIDE SEQUENCE</scope>
    <source>
        <strain evidence="7">CbolteaeLFYP116</strain>
    </source>
</reference>
<feature type="transmembrane region" description="Helical" evidence="6">
    <location>
        <begin position="116"/>
        <end position="136"/>
    </location>
</feature>
<proteinExistence type="predicted"/>
<feature type="transmembrane region" description="Helical" evidence="6">
    <location>
        <begin position="326"/>
        <end position="348"/>
    </location>
</feature>
<feature type="transmembrane region" description="Helical" evidence="6">
    <location>
        <begin position="91"/>
        <end position="110"/>
    </location>
</feature>
<dbReference type="EMBL" id="CACRTF010000017">
    <property type="protein sequence ID" value="VYT50343.1"/>
    <property type="molecule type" value="Genomic_DNA"/>
</dbReference>